<dbReference type="EMBL" id="JABSTQ010011334">
    <property type="protein sequence ID" value="KAG0412605.1"/>
    <property type="molecule type" value="Genomic_DNA"/>
</dbReference>
<accession>A0AC60NZL0</accession>
<name>A0AC60NZL0_IXOPE</name>
<organism evidence="1 2">
    <name type="scientific">Ixodes persulcatus</name>
    <name type="common">Taiga tick</name>
    <dbReference type="NCBI Taxonomy" id="34615"/>
    <lineage>
        <taxon>Eukaryota</taxon>
        <taxon>Metazoa</taxon>
        <taxon>Ecdysozoa</taxon>
        <taxon>Arthropoda</taxon>
        <taxon>Chelicerata</taxon>
        <taxon>Arachnida</taxon>
        <taxon>Acari</taxon>
        <taxon>Parasitiformes</taxon>
        <taxon>Ixodida</taxon>
        <taxon>Ixodoidea</taxon>
        <taxon>Ixodidae</taxon>
        <taxon>Ixodinae</taxon>
        <taxon>Ixodes</taxon>
    </lineage>
</organism>
<protein>
    <submittedName>
        <fullName evidence="1">Uncharacterized protein</fullName>
    </submittedName>
</protein>
<keyword evidence="2" id="KW-1185">Reference proteome</keyword>
<comment type="caution">
    <text evidence="1">The sequence shown here is derived from an EMBL/GenBank/DDBJ whole genome shotgun (WGS) entry which is preliminary data.</text>
</comment>
<sequence>MKDDSIDARLAERPLAQKTVEWKEVPTDGGPLPWEVPRLVTLSVQGRLLSRALRNRRLWSASDSASPVVASTGLGFRDMRQSASCTAVCEENLEEMGDNAALANEFELPFSDLTPTEREMLTKTNASDQHGTPPLQKESSLSSYHKGLLCAKEKTTGPSSPHDSRPQHHNFRWPHSSGHGTSLEEGRGGSSLDSGGSGGGGGGGGAGGGAGHLPSGMYGGAPGSGGPRPGPNGSNNNGSSAGGGASPSSQQQGSMLVVPQPLKGPPSNGTASQHHGPPSSVRKYQCKMCPQMFGAKAELQLHSQSHLREAKPYRCGQCSKAFANASYLSQHARIHLGIKPYRCEMCGRKFTQLSHLQQHVRTHTGDKPYKCRHPDCSKAFSQLSNLQSHSRCHQADKPFKCNSCYKCFSDEGSLLEHIPRHRDSKHLKTHICHLCGKSYTQETYLVKHMHKHADRAAAHAARASPPEASEAAFWQQKVPEGLDEGDHSPPDCQLQAGAGCDSRLQHLATRGSLADDPYGPDSPTAGVNAATTTAAAKGATSAFTPIQSSNQGPNAGRGGAAYFQYDPFPAAAKQPQQAQEQKGSSFPSQLISLHQIRSFASMPSMAADQHHPITLGGKDASKQ</sequence>
<evidence type="ECO:0000313" key="1">
    <source>
        <dbReference type="EMBL" id="KAG0412605.1"/>
    </source>
</evidence>
<evidence type="ECO:0000313" key="2">
    <source>
        <dbReference type="Proteomes" id="UP000805193"/>
    </source>
</evidence>
<gene>
    <name evidence="1" type="ORF">HPB47_010246</name>
</gene>
<dbReference type="Proteomes" id="UP000805193">
    <property type="component" value="Unassembled WGS sequence"/>
</dbReference>
<reference evidence="1 2" key="1">
    <citation type="journal article" date="2020" name="Cell">
        <title>Large-Scale Comparative Analyses of Tick Genomes Elucidate Their Genetic Diversity and Vector Capacities.</title>
        <authorList>
            <consortium name="Tick Genome and Microbiome Consortium (TIGMIC)"/>
            <person name="Jia N."/>
            <person name="Wang J."/>
            <person name="Shi W."/>
            <person name="Du L."/>
            <person name="Sun Y."/>
            <person name="Zhan W."/>
            <person name="Jiang J.F."/>
            <person name="Wang Q."/>
            <person name="Zhang B."/>
            <person name="Ji P."/>
            <person name="Bell-Sakyi L."/>
            <person name="Cui X.M."/>
            <person name="Yuan T.T."/>
            <person name="Jiang B.G."/>
            <person name="Yang W.F."/>
            <person name="Lam T.T."/>
            <person name="Chang Q.C."/>
            <person name="Ding S.J."/>
            <person name="Wang X.J."/>
            <person name="Zhu J.G."/>
            <person name="Ruan X.D."/>
            <person name="Zhao L."/>
            <person name="Wei J.T."/>
            <person name="Ye R.Z."/>
            <person name="Que T.C."/>
            <person name="Du C.H."/>
            <person name="Zhou Y.H."/>
            <person name="Cheng J.X."/>
            <person name="Dai P.F."/>
            <person name="Guo W.B."/>
            <person name="Han X.H."/>
            <person name="Huang E.J."/>
            <person name="Li L.F."/>
            <person name="Wei W."/>
            <person name="Gao Y.C."/>
            <person name="Liu J.Z."/>
            <person name="Shao H.Z."/>
            <person name="Wang X."/>
            <person name="Wang C.C."/>
            <person name="Yang T.C."/>
            <person name="Huo Q.B."/>
            <person name="Li W."/>
            <person name="Chen H.Y."/>
            <person name="Chen S.E."/>
            <person name="Zhou L.G."/>
            <person name="Ni X.B."/>
            <person name="Tian J.H."/>
            <person name="Sheng Y."/>
            <person name="Liu T."/>
            <person name="Pan Y.S."/>
            <person name="Xia L.Y."/>
            <person name="Li J."/>
            <person name="Zhao F."/>
            <person name="Cao W.C."/>
        </authorList>
    </citation>
    <scope>NUCLEOTIDE SEQUENCE [LARGE SCALE GENOMIC DNA]</scope>
    <source>
        <strain evidence="1">Iper-2018</strain>
    </source>
</reference>
<proteinExistence type="predicted"/>